<dbReference type="RefSeq" id="WP_007000307.1">
    <property type="nucleotide sequence ID" value="NZ_JH992955.1"/>
</dbReference>
<comment type="subcellular location">
    <subcellularLocation>
        <location evidence="1">Cell membrane</location>
        <topology evidence="1">Multi-pass membrane protein</topology>
    </subcellularLocation>
</comment>
<dbReference type="InterPro" id="IPR011527">
    <property type="entry name" value="ABC1_TM_dom"/>
</dbReference>
<dbReference type="InterPro" id="IPR003439">
    <property type="entry name" value="ABC_transporter-like_ATP-bd"/>
</dbReference>
<dbReference type="SUPFAM" id="SSF90123">
    <property type="entry name" value="ABC transporter transmembrane region"/>
    <property type="match status" value="1"/>
</dbReference>
<accession>K9EJH3</accession>
<evidence type="ECO:0000256" key="6">
    <source>
        <dbReference type="ARBA" id="ARBA00022840"/>
    </source>
</evidence>
<dbReference type="InterPro" id="IPR039421">
    <property type="entry name" value="Type_1_exporter"/>
</dbReference>
<dbReference type="PATRIC" id="fig|883066.3.peg.92"/>
<dbReference type="AlphaFoldDB" id="K9EJH3"/>
<dbReference type="PANTHER" id="PTHR43394:SF1">
    <property type="entry name" value="ATP-BINDING CASSETTE SUB-FAMILY B MEMBER 10, MITOCHONDRIAL"/>
    <property type="match status" value="1"/>
</dbReference>
<protein>
    <recommendedName>
        <fullName evidence="14">ABC transmembrane type-1 domain-containing protein</fullName>
    </recommendedName>
</protein>
<evidence type="ECO:0000313" key="13">
    <source>
        <dbReference type="Proteomes" id="UP000009888"/>
    </source>
</evidence>
<dbReference type="PANTHER" id="PTHR43394">
    <property type="entry name" value="ATP-DEPENDENT PERMEASE MDL1, MITOCHONDRIAL"/>
    <property type="match status" value="1"/>
</dbReference>
<feature type="domain" description="ABC transmembrane type-1" evidence="11">
    <location>
        <begin position="20"/>
        <end position="301"/>
    </location>
</feature>
<dbReference type="InterPro" id="IPR003593">
    <property type="entry name" value="AAA+_ATPase"/>
</dbReference>
<feature type="transmembrane region" description="Helical" evidence="9">
    <location>
        <begin position="128"/>
        <end position="152"/>
    </location>
</feature>
<dbReference type="SMART" id="SM00382">
    <property type="entry name" value="AAA"/>
    <property type="match status" value="1"/>
</dbReference>
<organism evidence="12 13">
    <name type="scientific">Actinobaculum massiliense ACS-171-V-Col2</name>
    <dbReference type="NCBI Taxonomy" id="883066"/>
    <lineage>
        <taxon>Bacteria</taxon>
        <taxon>Bacillati</taxon>
        <taxon>Actinomycetota</taxon>
        <taxon>Actinomycetes</taxon>
        <taxon>Actinomycetales</taxon>
        <taxon>Actinomycetaceae</taxon>
        <taxon>Actinobaculum</taxon>
    </lineage>
</organism>
<keyword evidence="13" id="KW-1185">Reference proteome</keyword>
<evidence type="ECO:0000256" key="5">
    <source>
        <dbReference type="ARBA" id="ARBA00022741"/>
    </source>
</evidence>
<dbReference type="Pfam" id="PF00005">
    <property type="entry name" value="ABC_tran"/>
    <property type="match status" value="1"/>
</dbReference>
<feature type="transmembrane region" description="Helical" evidence="9">
    <location>
        <begin position="231"/>
        <end position="260"/>
    </location>
</feature>
<dbReference type="eggNOG" id="COG1132">
    <property type="taxonomic scope" value="Bacteria"/>
</dbReference>
<dbReference type="Proteomes" id="UP000009888">
    <property type="component" value="Unassembled WGS sequence"/>
</dbReference>
<dbReference type="PROSITE" id="PS50893">
    <property type="entry name" value="ABC_TRANSPORTER_2"/>
    <property type="match status" value="1"/>
</dbReference>
<dbReference type="InterPro" id="IPR017871">
    <property type="entry name" value="ABC_transporter-like_CS"/>
</dbReference>
<feature type="transmembrane region" description="Helical" evidence="9">
    <location>
        <begin position="158"/>
        <end position="181"/>
    </location>
</feature>
<comment type="caution">
    <text evidence="12">The sequence shown here is derived from an EMBL/GenBank/DDBJ whole genome shotgun (WGS) entry which is preliminary data.</text>
</comment>
<keyword evidence="2" id="KW-0813">Transport</keyword>
<evidence type="ECO:0000256" key="8">
    <source>
        <dbReference type="ARBA" id="ARBA00023136"/>
    </source>
</evidence>
<keyword evidence="8 9" id="KW-0472">Membrane</keyword>
<name>K9EJH3_9ACTO</name>
<feature type="transmembrane region" description="Helical" evidence="9">
    <location>
        <begin position="21"/>
        <end position="38"/>
    </location>
</feature>
<evidence type="ECO:0000256" key="7">
    <source>
        <dbReference type="ARBA" id="ARBA00022989"/>
    </source>
</evidence>
<dbReference type="GO" id="GO:0005524">
    <property type="term" value="F:ATP binding"/>
    <property type="evidence" value="ECO:0007669"/>
    <property type="project" value="UniProtKB-KW"/>
</dbReference>
<dbReference type="HOGENOM" id="CLU_000604_84_3_11"/>
<gene>
    <name evidence="12" type="ORF">HMPREF9233_00089</name>
</gene>
<dbReference type="InterPro" id="IPR036640">
    <property type="entry name" value="ABC1_TM_sf"/>
</dbReference>
<evidence type="ECO:0000256" key="3">
    <source>
        <dbReference type="ARBA" id="ARBA00022475"/>
    </source>
</evidence>
<reference evidence="12 13" key="1">
    <citation type="submission" date="2012-09" db="EMBL/GenBank/DDBJ databases">
        <title>The Genome Sequence of Actinobaculum massiliae ACS-171-V-COL2.</title>
        <authorList>
            <consortium name="The Broad Institute Genome Sequencing Platform"/>
            <person name="Earl A."/>
            <person name="Ward D."/>
            <person name="Feldgarden M."/>
            <person name="Gevers D."/>
            <person name="Saerens B."/>
            <person name="Vaneechoutte M."/>
            <person name="Walker B."/>
            <person name="Young S.K."/>
            <person name="Zeng Q."/>
            <person name="Gargeya S."/>
            <person name="Fitzgerald M."/>
            <person name="Haas B."/>
            <person name="Abouelleil A."/>
            <person name="Alvarado L."/>
            <person name="Arachchi H.M."/>
            <person name="Berlin A."/>
            <person name="Chapman S.B."/>
            <person name="Goldberg J."/>
            <person name="Griggs A."/>
            <person name="Gujja S."/>
            <person name="Hansen M."/>
            <person name="Howarth C."/>
            <person name="Imamovic A."/>
            <person name="Larimer J."/>
            <person name="McCowen C."/>
            <person name="Montmayeur A."/>
            <person name="Murphy C."/>
            <person name="Neiman D."/>
            <person name="Pearson M."/>
            <person name="Priest M."/>
            <person name="Roberts A."/>
            <person name="Saif S."/>
            <person name="Shea T."/>
            <person name="Sisk P."/>
            <person name="Sykes S."/>
            <person name="Wortman J."/>
            <person name="Nusbaum C."/>
            <person name="Birren B."/>
        </authorList>
    </citation>
    <scope>NUCLEOTIDE SEQUENCE [LARGE SCALE GENOMIC DNA]</scope>
    <source>
        <strain evidence="13">ACS-171-V-Col2</strain>
    </source>
</reference>
<dbReference type="SUPFAM" id="SSF52540">
    <property type="entry name" value="P-loop containing nucleoside triphosphate hydrolases"/>
    <property type="match status" value="1"/>
</dbReference>
<keyword evidence="3" id="KW-1003">Cell membrane</keyword>
<dbReference type="Gene3D" id="1.20.1560.10">
    <property type="entry name" value="ABC transporter type 1, transmembrane domain"/>
    <property type="match status" value="1"/>
</dbReference>
<keyword evidence="6" id="KW-0067">ATP-binding</keyword>
<dbReference type="EMBL" id="AGWL01000001">
    <property type="protein sequence ID" value="EKU96001.1"/>
    <property type="molecule type" value="Genomic_DNA"/>
</dbReference>
<keyword evidence="5" id="KW-0547">Nucleotide-binding</keyword>
<dbReference type="PROSITE" id="PS00211">
    <property type="entry name" value="ABC_TRANSPORTER_1"/>
    <property type="match status" value="1"/>
</dbReference>
<keyword evidence="4 9" id="KW-0812">Transmembrane</keyword>
<evidence type="ECO:0000256" key="2">
    <source>
        <dbReference type="ARBA" id="ARBA00022448"/>
    </source>
</evidence>
<dbReference type="GO" id="GO:0005886">
    <property type="term" value="C:plasma membrane"/>
    <property type="evidence" value="ECO:0007669"/>
    <property type="project" value="UniProtKB-SubCell"/>
</dbReference>
<dbReference type="PROSITE" id="PS50929">
    <property type="entry name" value="ABC_TM1F"/>
    <property type="match status" value="1"/>
</dbReference>
<dbReference type="InterPro" id="IPR027417">
    <property type="entry name" value="P-loop_NTPase"/>
</dbReference>
<keyword evidence="7 9" id="KW-1133">Transmembrane helix</keyword>
<proteinExistence type="predicted"/>
<sequence length="594" mass="64292">MTVYKLAWRYLRAHAGELTGVLLLQVIQVLLNLVLPALNARVIDEGILANDPGLVWKIGLIMVAFTLVQAICSAGAIFLGSRISTRMGRDLRRDTFTHVQRFSPADQRHFGASTLVTRNTNDVMGIQMVTLLTFTVMVMAPIMGVGGIIMAIGQDVALSATLLVIVPVLTLIILLCMRALIKRYQVLQDRVDAINEALRGQLAGVRVIRAFRRQEDIAKLFDKSNRTYRRLMLEIGTIWSGLMPLMSVVIGIASAVIVWLGGHRIDASAMPVGALTAFITYLMMILGAVMMLGMIIMIVPRGNVSARRILEVLEAQPSISSPESPAPLPASPLTFTLENVSLTYDDAEEPSVCDVDLTLAPGTTTAIVGSSGSGKSSLIKILPRLVDPTAGSYRVNGVEVRDLDLRAFRRRIAYVPQRAFLFYGTIASNVAGSPENIDRERVQRALDVAQASDFVAEQGGLDAVVETGGKNLSGGQRQRITIARALYRALPDPSGKPGADLIVFDDSFSALDFATDAKLRQALRTEAASCAVVIVAQRISTTRNADAILVLAEGRPAGYGTHDELLQSSTVYREIVESQDHSQAVSAQKTEDAQ</sequence>
<evidence type="ECO:0000259" key="11">
    <source>
        <dbReference type="PROSITE" id="PS50929"/>
    </source>
</evidence>
<dbReference type="GO" id="GO:0015421">
    <property type="term" value="F:ABC-type oligopeptide transporter activity"/>
    <property type="evidence" value="ECO:0007669"/>
    <property type="project" value="TreeGrafter"/>
</dbReference>
<dbReference type="CDD" id="cd18548">
    <property type="entry name" value="ABC_6TM_Tm287_like"/>
    <property type="match status" value="1"/>
</dbReference>
<evidence type="ECO:0008006" key="14">
    <source>
        <dbReference type="Google" id="ProtNLM"/>
    </source>
</evidence>
<evidence type="ECO:0000259" key="10">
    <source>
        <dbReference type="PROSITE" id="PS50893"/>
    </source>
</evidence>
<evidence type="ECO:0000256" key="9">
    <source>
        <dbReference type="SAM" id="Phobius"/>
    </source>
</evidence>
<feature type="transmembrane region" description="Helical" evidence="9">
    <location>
        <begin position="58"/>
        <end position="79"/>
    </location>
</feature>
<evidence type="ECO:0000313" key="12">
    <source>
        <dbReference type="EMBL" id="EKU96001.1"/>
    </source>
</evidence>
<dbReference type="STRING" id="202789.GCA_001457435_00160"/>
<feature type="domain" description="ABC transporter" evidence="10">
    <location>
        <begin position="335"/>
        <end position="578"/>
    </location>
</feature>
<feature type="transmembrane region" description="Helical" evidence="9">
    <location>
        <begin position="272"/>
        <end position="299"/>
    </location>
</feature>
<dbReference type="Pfam" id="PF00664">
    <property type="entry name" value="ABC_membrane"/>
    <property type="match status" value="1"/>
</dbReference>
<evidence type="ECO:0000256" key="1">
    <source>
        <dbReference type="ARBA" id="ARBA00004651"/>
    </source>
</evidence>
<dbReference type="Gene3D" id="3.40.50.300">
    <property type="entry name" value="P-loop containing nucleotide triphosphate hydrolases"/>
    <property type="match status" value="1"/>
</dbReference>
<dbReference type="GO" id="GO:0016887">
    <property type="term" value="F:ATP hydrolysis activity"/>
    <property type="evidence" value="ECO:0007669"/>
    <property type="project" value="InterPro"/>
</dbReference>
<evidence type="ECO:0000256" key="4">
    <source>
        <dbReference type="ARBA" id="ARBA00022692"/>
    </source>
</evidence>
<dbReference type="FunFam" id="3.40.50.300:FF:000854">
    <property type="entry name" value="Multidrug ABC transporter ATP-binding protein"/>
    <property type="match status" value="1"/>
</dbReference>